<dbReference type="NCBIfam" id="NF006946">
    <property type="entry name" value="PRK09428.1"/>
    <property type="match status" value="1"/>
</dbReference>
<dbReference type="Pfam" id="PF00614">
    <property type="entry name" value="PLDc"/>
    <property type="match status" value="1"/>
</dbReference>
<dbReference type="AlphaFoldDB" id="A0A8I2B590"/>
<keyword evidence="4" id="KW-0677">Repeat</keyword>
<keyword evidence="7" id="KW-1208">Phospholipid metabolism</keyword>
<evidence type="ECO:0000313" key="9">
    <source>
        <dbReference type="EMBL" id="MBO1108730.1"/>
    </source>
</evidence>
<organism evidence="9 10">
    <name type="scientific">Plesiomonas shigelloides</name>
    <name type="common">Aeromonas shigelloides</name>
    <dbReference type="NCBI Taxonomy" id="703"/>
    <lineage>
        <taxon>Bacteria</taxon>
        <taxon>Pseudomonadati</taxon>
        <taxon>Pseudomonadota</taxon>
        <taxon>Gammaproteobacteria</taxon>
        <taxon>Enterobacterales</taxon>
        <taxon>Enterobacteriaceae</taxon>
        <taxon>Plesiomonas</taxon>
    </lineage>
</organism>
<dbReference type="InterPro" id="IPR025202">
    <property type="entry name" value="PLD-like_dom"/>
</dbReference>
<dbReference type="GO" id="GO:0008444">
    <property type="term" value="F:CDP-diacylglycerol-glycerol-3-phosphate 3-phosphatidyltransferase activity"/>
    <property type="evidence" value="ECO:0007669"/>
    <property type="project" value="InterPro"/>
</dbReference>
<name>A0A8I2B590_PLESH</name>
<evidence type="ECO:0000256" key="4">
    <source>
        <dbReference type="ARBA" id="ARBA00022737"/>
    </source>
</evidence>
<evidence type="ECO:0000256" key="2">
    <source>
        <dbReference type="ARBA" id="ARBA00022516"/>
    </source>
</evidence>
<keyword evidence="5" id="KW-0443">Lipid metabolism</keyword>
<dbReference type="FunFam" id="3.30.870.10:FF:000006">
    <property type="entry name" value="CDP-diacylglycerol--serine O-phosphatidyltransferase"/>
    <property type="match status" value="1"/>
</dbReference>
<accession>A0A8I2B590</accession>
<feature type="domain" description="PLD phosphodiesterase" evidence="8">
    <location>
        <begin position="133"/>
        <end position="159"/>
    </location>
</feature>
<evidence type="ECO:0000256" key="7">
    <source>
        <dbReference type="ARBA" id="ARBA00023264"/>
    </source>
</evidence>
<dbReference type="EC" id="2.7.8.8" evidence="9"/>
<dbReference type="RefSeq" id="WP_207542188.1">
    <property type="nucleotide sequence ID" value="NZ_JAFNAA010000011.1"/>
</dbReference>
<dbReference type="GO" id="GO:0005829">
    <property type="term" value="C:cytosol"/>
    <property type="evidence" value="ECO:0007669"/>
    <property type="project" value="TreeGrafter"/>
</dbReference>
<dbReference type="Proteomes" id="UP000664658">
    <property type="component" value="Unassembled WGS sequence"/>
</dbReference>
<dbReference type="InterPro" id="IPR001736">
    <property type="entry name" value="PLipase_D/transphosphatidylase"/>
</dbReference>
<dbReference type="InterPro" id="IPR016270">
    <property type="entry name" value="PGS1"/>
</dbReference>
<feature type="domain" description="PLD phosphodiesterase" evidence="8">
    <location>
        <begin position="353"/>
        <end position="380"/>
    </location>
</feature>
<comment type="caution">
    <text evidence="9">The sequence shown here is derived from an EMBL/GenBank/DDBJ whole genome shotgun (WGS) entry which is preliminary data.</text>
</comment>
<keyword evidence="6" id="KW-0594">Phospholipid biosynthesis</keyword>
<evidence type="ECO:0000256" key="3">
    <source>
        <dbReference type="ARBA" id="ARBA00022679"/>
    </source>
</evidence>
<comment type="similarity">
    <text evidence="1">Belongs to the CDP-alcohol phosphatidyltransferase class-II family.</text>
</comment>
<dbReference type="GO" id="GO:0032049">
    <property type="term" value="P:cardiolipin biosynthetic process"/>
    <property type="evidence" value="ECO:0007669"/>
    <property type="project" value="InterPro"/>
</dbReference>
<dbReference type="Pfam" id="PF13091">
    <property type="entry name" value="PLDc_2"/>
    <property type="match status" value="1"/>
</dbReference>
<keyword evidence="2" id="KW-0444">Lipid biosynthesis</keyword>
<evidence type="ECO:0000256" key="6">
    <source>
        <dbReference type="ARBA" id="ARBA00023209"/>
    </source>
</evidence>
<dbReference type="PANTHER" id="PTHR12586">
    <property type="entry name" value="CDP-DIACYLGLYCEROL--SERINE O-PHOSPHATIDYLTRANSFERASE"/>
    <property type="match status" value="1"/>
</dbReference>
<dbReference type="EMBL" id="JAFNAA010000011">
    <property type="protein sequence ID" value="MBO1108730.1"/>
    <property type="molecule type" value="Genomic_DNA"/>
</dbReference>
<keyword evidence="3 9" id="KW-0808">Transferase</keyword>
<dbReference type="Gene3D" id="3.30.870.10">
    <property type="entry name" value="Endonuclease Chain A"/>
    <property type="match status" value="2"/>
</dbReference>
<dbReference type="PANTHER" id="PTHR12586:SF1">
    <property type="entry name" value="CDP-DIACYLGLYCEROL--GLYCEROL-3-PHOSPHATE 3-PHOSPHATIDYLTRANSFERASE, MITOCHONDRIAL"/>
    <property type="match status" value="1"/>
</dbReference>
<evidence type="ECO:0000313" key="10">
    <source>
        <dbReference type="Proteomes" id="UP000664658"/>
    </source>
</evidence>
<evidence type="ECO:0000256" key="5">
    <source>
        <dbReference type="ARBA" id="ARBA00023098"/>
    </source>
</evidence>
<gene>
    <name evidence="9" type="primary">pssA</name>
    <name evidence="9" type="ORF">J2R62_10950</name>
</gene>
<dbReference type="GO" id="GO:0003882">
    <property type="term" value="F:CDP-diacylglycerol-serine O-phosphatidyltransferase activity"/>
    <property type="evidence" value="ECO:0007669"/>
    <property type="project" value="UniProtKB-EC"/>
</dbReference>
<sequence length="452" mass="52766">MLSKLKRNKNQQHLELLPCFPLHADSVTTFYQTEDFRLQLLRLIEQSQHRIYLSALYLENDEGGRDVLQALYAAKAERPQLDIRIFVDWHRAQRGRIGEGASSTNAGWYTAMAKAHPETEIPIYGVPVNTREALGVLHLKGFVFDDYVLYSGASLNNVYLHRLEKYRYDRYHQIQHTDLANSMVKFMQDSLMNSPAVQRLDRDDKPTTQEIKVAIKRFRHELKSANYETYGTCTNADNLSIRPLCGLGKRSALNLAIQDLFGAVEEQLTICTPYFNLPAPLVKSIHQLLAQGKRVEIIIGDKTANDFFIPPEEKFKIIGALPYLYEINLRRFMSRLQRFINSEQLVIRLWKDSDNSYHLKGVWVDNRWQMLTGNNLNPRAWGLDLENALLIHDPKGELQTQRQTELEHIRQHTRHITHYQQLENLPQYPEPVRKLLRRLSRMRIDRLINKIL</sequence>
<evidence type="ECO:0000259" key="8">
    <source>
        <dbReference type="SMART" id="SM00155"/>
    </source>
</evidence>
<dbReference type="CDD" id="cd09134">
    <property type="entry name" value="PLDc_PSS_G_neg_1"/>
    <property type="match status" value="1"/>
</dbReference>
<dbReference type="SMART" id="SM00155">
    <property type="entry name" value="PLDc"/>
    <property type="match status" value="2"/>
</dbReference>
<proteinExistence type="inferred from homology"/>
<protein>
    <submittedName>
        <fullName evidence="9">CDP-diacylglycerol--serine O-phosphatidyltransferase</fullName>
        <ecNumber evidence="9">2.7.8.8</ecNumber>
    </submittedName>
</protein>
<dbReference type="SUPFAM" id="SSF56024">
    <property type="entry name" value="Phospholipase D/nuclease"/>
    <property type="match status" value="2"/>
</dbReference>
<dbReference type="PIRSF" id="PIRSF000850">
    <property type="entry name" value="Phospholipase_D_PSS"/>
    <property type="match status" value="1"/>
</dbReference>
<reference evidence="9" key="1">
    <citation type="submission" date="2021-03" db="EMBL/GenBank/DDBJ databases">
        <title>Plesiomonas shigelloides zfcc0051, isolated from zebrafish feces.</title>
        <authorList>
            <person name="Vanderhoek Z."/>
            <person name="Gaulke C."/>
        </authorList>
    </citation>
    <scope>NUCLEOTIDE SEQUENCE</scope>
    <source>
        <strain evidence="9">Zfcc0051</strain>
    </source>
</reference>
<evidence type="ECO:0000256" key="1">
    <source>
        <dbReference type="ARBA" id="ARBA00010682"/>
    </source>
</evidence>
<dbReference type="CDD" id="cd09136">
    <property type="entry name" value="PLDc_PSS_G_neg_2"/>
    <property type="match status" value="1"/>
</dbReference>